<evidence type="ECO:0000313" key="2">
    <source>
        <dbReference type="Proteomes" id="UP000075809"/>
    </source>
</evidence>
<dbReference type="EMBL" id="KQ983016">
    <property type="protein sequence ID" value="KYQ48231.1"/>
    <property type="molecule type" value="Genomic_DNA"/>
</dbReference>
<sequence length="196" mass="22454">GRLSTFYENWLDITSDPSVLEAIQGYRIPFSGGIPSRFTHPEPVFSQADTLLCDNELERLQLKEAIVPAEPCTDQFLSSFFLIDKPSGGKRLILNLRDLNQYIDPPHFKFFAFLPFILLPRVLRKIVDDKATGMVVMPWWPSQAWFPLFCHLLASEPLFLLPNRLLLSSPFRDQHPAWRSLSLGVAKLSGKRLRTD</sequence>
<dbReference type="STRING" id="64791.A0A151WK77"/>
<evidence type="ECO:0000313" key="1">
    <source>
        <dbReference type="EMBL" id="KYQ48231.1"/>
    </source>
</evidence>
<name>A0A151WK77_9HYME</name>
<dbReference type="AlphaFoldDB" id="A0A151WK77"/>
<gene>
    <name evidence="1" type="ORF">ALC60_12730</name>
</gene>
<protein>
    <submittedName>
        <fullName evidence="1">Uncharacterized protein</fullName>
    </submittedName>
</protein>
<reference evidence="1 2" key="1">
    <citation type="submission" date="2015-09" db="EMBL/GenBank/DDBJ databases">
        <title>Trachymyrmex zeteki WGS genome.</title>
        <authorList>
            <person name="Nygaard S."/>
            <person name="Hu H."/>
            <person name="Boomsma J."/>
            <person name="Zhang G."/>
        </authorList>
    </citation>
    <scope>NUCLEOTIDE SEQUENCE [LARGE SCALE GENOMIC DNA]</scope>
    <source>
        <strain evidence="1">Tzet28-1</strain>
        <tissue evidence="1">Whole body</tissue>
    </source>
</reference>
<accession>A0A151WK77</accession>
<keyword evidence="2" id="KW-1185">Reference proteome</keyword>
<dbReference type="Proteomes" id="UP000075809">
    <property type="component" value="Unassembled WGS sequence"/>
</dbReference>
<organism evidence="1 2">
    <name type="scientific">Mycetomoellerius zeteki</name>
    <dbReference type="NCBI Taxonomy" id="64791"/>
    <lineage>
        <taxon>Eukaryota</taxon>
        <taxon>Metazoa</taxon>
        <taxon>Ecdysozoa</taxon>
        <taxon>Arthropoda</taxon>
        <taxon>Hexapoda</taxon>
        <taxon>Insecta</taxon>
        <taxon>Pterygota</taxon>
        <taxon>Neoptera</taxon>
        <taxon>Endopterygota</taxon>
        <taxon>Hymenoptera</taxon>
        <taxon>Apocrita</taxon>
        <taxon>Aculeata</taxon>
        <taxon>Formicoidea</taxon>
        <taxon>Formicidae</taxon>
        <taxon>Myrmicinae</taxon>
        <taxon>Mycetomoellerius</taxon>
    </lineage>
</organism>
<proteinExistence type="predicted"/>
<feature type="non-terminal residue" evidence="1">
    <location>
        <position position="1"/>
    </location>
</feature>